<comment type="caution">
    <text evidence="1">The sequence shown here is derived from an EMBL/GenBank/DDBJ whole genome shotgun (WGS) entry which is preliminary data.</text>
</comment>
<dbReference type="AlphaFoldDB" id="A0AAW8AQB1"/>
<evidence type="ECO:0000313" key="1">
    <source>
        <dbReference type="EMBL" id="MDP0971350.1"/>
    </source>
</evidence>
<dbReference type="InterPro" id="IPR036324">
    <property type="entry name" value="Mn/Fe_SOD_N_sf"/>
</dbReference>
<gene>
    <name evidence="1" type="ORF">Q6294_30890</name>
</gene>
<proteinExistence type="predicted"/>
<dbReference type="SUPFAM" id="SSF46609">
    <property type="entry name" value="Fe,Mn superoxide dismutase (SOD), N-terminal domain"/>
    <property type="match status" value="1"/>
</dbReference>
<name>A0AAW8AQB1_KLEPN</name>
<organism evidence="1 2">
    <name type="scientific">Klebsiella pneumoniae</name>
    <dbReference type="NCBI Taxonomy" id="573"/>
    <lineage>
        <taxon>Bacteria</taxon>
        <taxon>Pseudomonadati</taxon>
        <taxon>Pseudomonadota</taxon>
        <taxon>Gammaproteobacteria</taxon>
        <taxon>Enterobacterales</taxon>
        <taxon>Enterobacteriaceae</taxon>
        <taxon>Klebsiella/Raoultella group</taxon>
        <taxon>Klebsiella</taxon>
        <taxon>Klebsiella pneumoniae complex</taxon>
    </lineage>
</organism>
<dbReference type="Proteomes" id="UP001244490">
    <property type="component" value="Unassembled WGS sequence"/>
</dbReference>
<feature type="non-terminal residue" evidence="1">
    <location>
        <position position="87"/>
    </location>
</feature>
<evidence type="ECO:0000313" key="2">
    <source>
        <dbReference type="Proteomes" id="UP001244490"/>
    </source>
</evidence>
<dbReference type="EMBL" id="JAUUIA010000635">
    <property type="protein sequence ID" value="MDP0971350.1"/>
    <property type="molecule type" value="Genomic_DNA"/>
</dbReference>
<feature type="non-terminal residue" evidence="1">
    <location>
        <position position="1"/>
    </location>
</feature>
<reference evidence="1" key="1">
    <citation type="submission" date="2023-07" db="EMBL/GenBank/DDBJ databases">
        <authorList>
            <person name="Peng Z."/>
        </authorList>
    </citation>
    <scope>NUCLEOTIDE SEQUENCE</scope>
    <source>
        <strain evidence="1">KP219</strain>
    </source>
</reference>
<protein>
    <submittedName>
        <fullName evidence="1">Superoxide dismutase</fullName>
    </submittedName>
</protein>
<sequence length="87" mass="9558">YTGAVKRLDAIRQQLAHLDWPTAPVFMINGLKREELIAANSAWLHELYFDTLGGDGALPDSGLAVALARDFGSVDRWRTEFSALAKA</sequence>
<accession>A0AAW8AQB1</accession>